<name>A0ABX0XXC0_9ACTN</name>
<dbReference type="PANTHER" id="PTHR45526:SF1">
    <property type="entry name" value="TRANSCRIPTIONAL REGULATORY PROTEIN DCUR-RELATED"/>
    <property type="match status" value="1"/>
</dbReference>
<dbReference type="PANTHER" id="PTHR45526">
    <property type="entry name" value="TRANSCRIPTIONAL REGULATORY PROTEIN DPIA"/>
    <property type="match status" value="1"/>
</dbReference>
<feature type="domain" description="Response regulatory" evidence="11">
    <location>
        <begin position="3"/>
        <end position="113"/>
    </location>
</feature>
<dbReference type="InterPro" id="IPR005471">
    <property type="entry name" value="Tscrpt_reg_IclR_N"/>
</dbReference>
<dbReference type="PROSITE" id="PS50110">
    <property type="entry name" value="RESPONSE_REGULATORY"/>
    <property type="match status" value="1"/>
</dbReference>
<evidence type="ECO:0000256" key="4">
    <source>
        <dbReference type="ARBA" id="ARBA00023012"/>
    </source>
</evidence>
<dbReference type="SUPFAM" id="SSF52172">
    <property type="entry name" value="CheY-like"/>
    <property type="match status" value="1"/>
</dbReference>
<organism evidence="12 13">
    <name type="scientific">Planosporangium thailandense</name>
    <dbReference type="NCBI Taxonomy" id="765197"/>
    <lineage>
        <taxon>Bacteria</taxon>
        <taxon>Bacillati</taxon>
        <taxon>Actinomycetota</taxon>
        <taxon>Actinomycetes</taxon>
        <taxon>Micromonosporales</taxon>
        <taxon>Micromonosporaceae</taxon>
        <taxon>Planosporangium</taxon>
    </lineage>
</organism>
<dbReference type="Gene3D" id="3.40.50.2300">
    <property type="match status" value="1"/>
</dbReference>
<dbReference type="Proteomes" id="UP000722989">
    <property type="component" value="Unassembled WGS sequence"/>
</dbReference>
<keyword evidence="3 10" id="KW-0597">Phosphoprotein</keyword>
<proteinExistence type="predicted"/>
<keyword evidence="2 9" id="KW-0963">Cytoplasm</keyword>
<keyword evidence="8 9" id="KW-0804">Transcription</keyword>
<comment type="subcellular location">
    <subcellularLocation>
        <location evidence="1 9">Cytoplasm</location>
    </subcellularLocation>
</comment>
<dbReference type="SUPFAM" id="SSF46785">
    <property type="entry name" value="Winged helix' DNA-binding domain"/>
    <property type="match status" value="1"/>
</dbReference>
<evidence type="ECO:0000313" key="12">
    <source>
        <dbReference type="EMBL" id="NJC70680.1"/>
    </source>
</evidence>
<evidence type="ECO:0000256" key="7">
    <source>
        <dbReference type="ARBA" id="ARBA00023159"/>
    </source>
</evidence>
<dbReference type="InterPro" id="IPR024187">
    <property type="entry name" value="Sig_transdc_resp-reg_cit/mal"/>
</dbReference>
<evidence type="ECO:0000256" key="3">
    <source>
        <dbReference type="ARBA" id="ARBA00022553"/>
    </source>
</evidence>
<keyword evidence="5 9" id="KW-0805">Transcription regulation</keyword>
<dbReference type="Pfam" id="PF09339">
    <property type="entry name" value="HTH_IclR"/>
    <property type="match status" value="1"/>
</dbReference>
<comment type="caution">
    <text evidence="12">The sequence shown here is derived from an EMBL/GenBank/DDBJ whole genome shotgun (WGS) entry which is preliminary data.</text>
</comment>
<evidence type="ECO:0000256" key="2">
    <source>
        <dbReference type="ARBA" id="ARBA00022490"/>
    </source>
</evidence>
<evidence type="ECO:0000259" key="11">
    <source>
        <dbReference type="PROSITE" id="PS50110"/>
    </source>
</evidence>
<gene>
    <name evidence="12" type="ORF">HC031_13290</name>
</gene>
<dbReference type="InterPro" id="IPR051271">
    <property type="entry name" value="2C-system_Tx_regulators"/>
</dbReference>
<evidence type="ECO:0000313" key="13">
    <source>
        <dbReference type="Proteomes" id="UP000722989"/>
    </source>
</evidence>
<keyword evidence="6 9" id="KW-0238">DNA-binding</keyword>
<protein>
    <recommendedName>
        <fullName evidence="9">Transcriptional regulatory protein</fullName>
    </recommendedName>
</protein>
<sequence length="222" mass="24372">MMRVLVVDDDFRVARLHASYVAAAGYEVVGIAHTAAAAIATCQRLRPDLVLLDQYLPDRLGTDVLRELGTDVIMLTAAVDTETVRRALGTGALNYLVKPFTAEQLADRLAAYARYRQRLGAGRELDQFEVDRAVAALHQYDTTAAGLSKGRSPITAQRVLEAMREFGRPVTAVEIADTIGVSRATAQRYLADLARAGKVELNLRYGTTGRPEHLYRWLGGEQ</sequence>
<dbReference type="InterPro" id="IPR036390">
    <property type="entry name" value="WH_DNA-bd_sf"/>
</dbReference>
<dbReference type="InterPro" id="IPR036388">
    <property type="entry name" value="WH-like_DNA-bd_sf"/>
</dbReference>
<evidence type="ECO:0000256" key="6">
    <source>
        <dbReference type="ARBA" id="ARBA00023125"/>
    </source>
</evidence>
<dbReference type="InterPro" id="IPR011006">
    <property type="entry name" value="CheY-like_superfamily"/>
</dbReference>
<evidence type="ECO:0000256" key="8">
    <source>
        <dbReference type="ARBA" id="ARBA00023163"/>
    </source>
</evidence>
<dbReference type="EMBL" id="JAATVY010000007">
    <property type="protein sequence ID" value="NJC70680.1"/>
    <property type="molecule type" value="Genomic_DNA"/>
</dbReference>
<evidence type="ECO:0000256" key="9">
    <source>
        <dbReference type="PIRNR" id="PIRNR006171"/>
    </source>
</evidence>
<reference evidence="12 13" key="1">
    <citation type="submission" date="2020-03" db="EMBL/GenBank/DDBJ databases">
        <title>WGS of the type strain of Planosporangium spp.</title>
        <authorList>
            <person name="Thawai C."/>
        </authorList>
    </citation>
    <scope>NUCLEOTIDE SEQUENCE [LARGE SCALE GENOMIC DNA]</scope>
    <source>
        <strain evidence="12 13">TBRC 5610</strain>
    </source>
</reference>
<dbReference type="Gene3D" id="1.10.10.10">
    <property type="entry name" value="Winged helix-like DNA-binding domain superfamily/Winged helix DNA-binding domain"/>
    <property type="match status" value="1"/>
</dbReference>
<dbReference type="InterPro" id="IPR001789">
    <property type="entry name" value="Sig_transdc_resp-reg_receiver"/>
</dbReference>
<keyword evidence="4 9" id="KW-0902">Two-component regulatory system</keyword>
<feature type="modified residue" description="4-aspartylphosphate" evidence="10">
    <location>
        <position position="53"/>
    </location>
</feature>
<evidence type="ECO:0000256" key="10">
    <source>
        <dbReference type="PROSITE-ProRule" id="PRU00169"/>
    </source>
</evidence>
<keyword evidence="7 9" id="KW-0010">Activator</keyword>
<evidence type="ECO:0000256" key="1">
    <source>
        <dbReference type="ARBA" id="ARBA00004496"/>
    </source>
</evidence>
<evidence type="ECO:0000256" key="5">
    <source>
        <dbReference type="ARBA" id="ARBA00023015"/>
    </source>
</evidence>
<accession>A0ABX0XXC0</accession>
<dbReference type="PIRSF" id="PIRSF006171">
    <property type="entry name" value="RR_citrat_malat"/>
    <property type="match status" value="1"/>
</dbReference>
<dbReference type="SMART" id="SM00448">
    <property type="entry name" value="REC"/>
    <property type="match status" value="1"/>
</dbReference>
<dbReference type="Pfam" id="PF00072">
    <property type="entry name" value="Response_reg"/>
    <property type="match status" value="1"/>
</dbReference>
<keyword evidence="13" id="KW-1185">Reference proteome</keyword>